<dbReference type="InterPro" id="IPR010768">
    <property type="entry name" value="GATase1-like"/>
</dbReference>
<dbReference type="CDD" id="cd03143">
    <property type="entry name" value="A4_beta-galactosidase_middle_domain"/>
    <property type="match status" value="1"/>
</dbReference>
<evidence type="ECO:0000313" key="2">
    <source>
        <dbReference type="EMBL" id="HIV23383.1"/>
    </source>
</evidence>
<evidence type="ECO:0000259" key="1">
    <source>
        <dbReference type="Pfam" id="PF07090"/>
    </source>
</evidence>
<gene>
    <name evidence="2" type="ORF">IAC80_05530</name>
</gene>
<organism evidence="2 3">
    <name type="scientific">Candidatus Merdiplasma excrementigallinarum</name>
    <dbReference type="NCBI Taxonomy" id="2840864"/>
    <lineage>
        <taxon>Bacteria</taxon>
        <taxon>Bacillati</taxon>
        <taxon>Bacillota</taxon>
        <taxon>Clostridia</taxon>
        <taxon>Lachnospirales</taxon>
        <taxon>Lachnospiraceae</taxon>
        <taxon>Lachnospiraceae incertae sedis</taxon>
        <taxon>Candidatus Merdiplasma</taxon>
    </lineage>
</organism>
<protein>
    <submittedName>
        <fullName evidence="2">Cytoplasmic protein</fullName>
    </submittedName>
</protein>
<dbReference type="PANTHER" id="PTHR37947:SF1">
    <property type="entry name" value="BLL2462 PROTEIN"/>
    <property type="match status" value="1"/>
</dbReference>
<reference evidence="2" key="1">
    <citation type="submission" date="2020-10" db="EMBL/GenBank/DDBJ databases">
        <authorList>
            <person name="Gilroy R."/>
        </authorList>
    </citation>
    <scope>NUCLEOTIDE SEQUENCE</scope>
    <source>
        <strain evidence="2">ChiBcec6-7307</strain>
    </source>
</reference>
<dbReference type="Gene3D" id="3.40.50.880">
    <property type="match status" value="1"/>
</dbReference>
<dbReference type="AlphaFoldDB" id="A0A9D1T8X2"/>
<accession>A0A9D1T8X2</accession>
<comment type="caution">
    <text evidence="2">The sequence shown here is derived from an EMBL/GenBank/DDBJ whole genome shotgun (WGS) entry which is preliminary data.</text>
</comment>
<feature type="domain" description="Putative glutamine amidotransferase" evidence="1">
    <location>
        <begin position="3"/>
        <end position="247"/>
    </location>
</feature>
<reference evidence="2" key="2">
    <citation type="journal article" date="2021" name="PeerJ">
        <title>Extensive microbial diversity within the chicken gut microbiome revealed by metagenomics and culture.</title>
        <authorList>
            <person name="Gilroy R."/>
            <person name="Ravi A."/>
            <person name="Getino M."/>
            <person name="Pursley I."/>
            <person name="Horton D.L."/>
            <person name="Alikhan N.F."/>
            <person name="Baker D."/>
            <person name="Gharbi K."/>
            <person name="Hall N."/>
            <person name="Watson M."/>
            <person name="Adriaenssens E.M."/>
            <person name="Foster-Nyarko E."/>
            <person name="Jarju S."/>
            <person name="Secka A."/>
            <person name="Antonio M."/>
            <person name="Oren A."/>
            <person name="Chaudhuri R.R."/>
            <person name="La Ragione R."/>
            <person name="Hildebrand F."/>
            <person name="Pallen M.J."/>
        </authorList>
    </citation>
    <scope>NUCLEOTIDE SEQUENCE</scope>
    <source>
        <strain evidence="2">ChiBcec6-7307</strain>
    </source>
</reference>
<sequence length="250" mass="27761">MKKIFVCGESYIGYTVHVKGADSMTTTGYFENVGWLKHALEEAGYEVTYMPSHEALAHFPDTVEKLRQYDLVILSDVGANTLMMTQQSFRNSLPAPDRCKAIRSYVEEGGSFIMIGGFMSFTGIEGKARYGVTPIADILPVRLLSYDDRVETSEGSVPKVLVPDHPIFRGMPEDWSYFIGYNKTLADETRGTVLATIQGDPLIAVGEFGKGRSAVFTSDCAPHWAPRSFLDSPAYLTLWKNMADWATRSV</sequence>
<dbReference type="PANTHER" id="PTHR37947">
    <property type="entry name" value="BLL2462 PROTEIN"/>
    <property type="match status" value="1"/>
</dbReference>
<dbReference type="InterPro" id="IPR029062">
    <property type="entry name" value="Class_I_gatase-like"/>
</dbReference>
<dbReference type="Pfam" id="PF07090">
    <property type="entry name" value="GATase1_like"/>
    <property type="match status" value="1"/>
</dbReference>
<dbReference type="SUPFAM" id="SSF52317">
    <property type="entry name" value="Class I glutamine amidotransferase-like"/>
    <property type="match status" value="1"/>
</dbReference>
<proteinExistence type="predicted"/>
<name>A0A9D1T8X2_9FIRM</name>
<evidence type="ECO:0000313" key="3">
    <source>
        <dbReference type="Proteomes" id="UP000886889"/>
    </source>
</evidence>
<dbReference type="EMBL" id="DVOS01000046">
    <property type="protein sequence ID" value="HIV23383.1"/>
    <property type="molecule type" value="Genomic_DNA"/>
</dbReference>
<dbReference type="Proteomes" id="UP000886889">
    <property type="component" value="Unassembled WGS sequence"/>
</dbReference>